<keyword evidence="2" id="KW-1185">Reference proteome</keyword>
<reference evidence="1 2" key="1">
    <citation type="journal article" date="2015" name="J. Virol.">
        <title>Salmon gill poxvirus, the deepest representative of the Chordopoxvirinae.</title>
        <authorList>
            <person name="Gjessing M.C."/>
            <person name="Yutin N."/>
            <person name="Tengs T."/>
            <person name="Senkevich T."/>
            <person name="Koonin E.V."/>
            <person name="Ronning H.P."/>
            <person name="Alarson M."/>
            <person name="Ylving S."/>
            <person name="Lie K.-I."/>
            <person name="Saure B."/>
            <person name="Tran L."/>
            <person name="Moss B."/>
            <person name="Dale O.B."/>
        </authorList>
    </citation>
    <scope>NUCLEOTIDE SEQUENCE [LARGE SCALE GENOMIC DNA]</scope>
    <source>
        <strain evidence="1">2012-04-F277-L3G</strain>
    </source>
</reference>
<dbReference type="InterPro" id="IPR029060">
    <property type="entry name" value="PIN-like_dom_sf"/>
</dbReference>
<name>A0A0H4YFL5_9POXV</name>
<dbReference type="KEGG" id="vg:25392282"/>
<sequence length="414" mass="49081">MGISKLRGVLDHARIGPGILDPEYVNNGKYSKIILDMSIFIWAYVKEDLDPTDLLNKLNDLKSVYSEIICVFDGRAPVQKVKEQLQRRLYNDKKNKRFGTAIPKFDFFDDKYRIFLSKLSKRLSKDDYIVLTPSIDGEADHKIYQYLTIDEDSPTIIVSNDWDLFVRGVCFCLRNKKADILYSCPAGLYDPKQITCPIKWLQSVMILGSDYYPGIGNYRMFKHLFDRLDNENIWLEIFPDRININRDTLRKWLIANIEAFDTVQNYMERNFVNVVDDDGMITESNFENTFSSDEICTDFCLFCEESTDVQLHSQDLYESWIDMLNWTLTHYFMKPKTFPVVYPYGYGPDISGMIMHLQLPYNNTHKLHNIKNKEYVTKKIWKKARENKYRFTYRFCPRRPVYYRSQLSVHFFYS</sequence>
<dbReference type="GeneID" id="25392282"/>
<evidence type="ECO:0000313" key="1">
    <source>
        <dbReference type="EMBL" id="AKR04239.1"/>
    </source>
</evidence>
<dbReference type="GO" id="GO:0004519">
    <property type="term" value="F:endonuclease activity"/>
    <property type="evidence" value="ECO:0007669"/>
    <property type="project" value="UniProtKB-KW"/>
</dbReference>
<organism evidence="1 2">
    <name type="scientific">Salmon gill poxvirus</name>
    <dbReference type="NCBI Taxonomy" id="1680908"/>
    <lineage>
        <taxon>Viruses</taxon>
        <taxon>Varidnaviria</taxon>
        <taxon>Bamfordvirae</taxon>
        <taxon>Nucleocytoviricota</taxon>
        <taxon>Pokkesviricetes</taxon>
        <taxon>Chitovirales</taxon>
        <taxon>Poxviridae</taxon>
        <taxon>Chordopoxvirinae</taxon>
        <taxon>Salmonpoxvirus</taxon>
        <taxon>Salmonpoxvirus gillpox</taxon>
        <taxon>Salmon gillpox virus</taxon>
    </lineage>
</organism>
<keyword evidence="1" id="KW-0540">Nuclease</keyword>
<dbReference type="Proteomes" id="UP000105007">
    <property type="component" value="Segment"/>
</dbReference>
<proteinExistence type="predicted"/>
<keyword evidence="1" id="KW-0255">Endonuclease</keyword>
<dbReference type="SUPFAM" id="SSF88723">
    <property type="entry name" value="PIN domain-like"/>
    <property type="match status" value="1"/>
</dbReference>
<accession>A0A0H4YFL5</accession>
<gene>
    <name evidence="1" type="ORF">SGPV115</name>
</gene>
<dbReference type="RefSeq" id="YP_009162487.1">
    <property type="nucleotide sequence ID" value="NC_027707.1"/>
</dbReference>
<evidence type="ECO:0000313" key="2">
    <source>
        <dbReference type="Proteomes" id="UP000105007"/>
    </source>
</evidence>
<dbReference type="EMBL" id="KT159937">
    <property type="protein sequence ID" value="AKR04239.1"/>
    <property type="molecule type" value="Genomic_DNA"/>
</dbReference>
<protein>
    <submittedName>
        <fullName evidence="1">Divergent Flap Endonuclease</fullName>
    </submittedName>
</protein>
<keyword evidence="1" id="KW-0378">Hydrolase</keyword>